<reference evidence="1" key="1">
    <citation type="submission" date="2023-05" db="EMBL/GenBank/DDBJ databases">
        <authorList>
            <person name="Stuckert A."/>
        </authorList>
    </citation>
    <scope>NUCLEOTIDE SEQUENCE</scope>
</reference>
<keyword evidence="2" id="KW-1185">Reference proteome</keyword>
<evidence type="ECO:0000313" key="2">
    <source>
        <dbReference type="Proteomes" id="UP001162483"/>
    </source>
</evidence>
<gene>
    <name evidence="1" type="ORF">SPARVUS_LOCUS15637223</name>
</gene>
<name>A0ABN9HEJ9_9NEOB</name>
<sequence length="48" mass="5459">MTKKYNFKKTRHASYEVRRTVCSAKRGSVLTFGGYLSCLDIWGISVLS</sequence>
<proteinExistence type="predicted"/>
<organism evidence="1 2">
    <name type="scientific">Staurois parvus</name>
    <dbReference type="NCBI Taxonomy" id="386267"/>
    <lineage>
        <taxon>Eukaryota</taxon>
        <taxon>Metazoa</taxon>
        <taxon>Chordata</taxon>
        <taxon>Craniata</taxon>
        <taxon>Vertebrata</taxon>
        <taxon>Euteleostomi</taxon>
        <taxon>Amphibia</taxon>
        <taxon>Batrachia</taxon>
        <taxon>Anura</taxon>
        <taxon>Neobatrachia</taxon>
        <taxon>Ranoidea</taxon>
        <taxon>Ranidae</taxon>
        <taxon>Staurois</taxon>
    </lineage>
</organism>
<protein>
    <recommendedName>
        <fullName evidence="3">Ribosomal protein L16</fullName>
    </recommendedName>
</protein>
<comment type="caution">
    <text evidence="1">The sequence shown here is derived from an EMBL/GenBank/DDBJ whole genome shotgun (WGS) entry which is preliminary data.</text>
</comment>
<accession>A0ABN9HEJ9</accession>
<evidence type="ECO:0000313" key="1">
    <source>
        <dbReference type="EMBL" id="CAI9618093.1"/>
    </source>
</evidence>
<dbReference type="EMBL" id="CATNWA010020385">
    <property type="protein sequence ID" value="CAI9618093.1"/>
    <property type="molecule type" value="Genomic_DNA"/>
</dbReference>
<evidence type="ECO:0008006" key="3">
    <source>
        <dbReference type="Google" id="ProtNLM"/>
    </source>
</evidence>
<dbReference type="Proteomes" id="UP001162483">
    <property type="component" value="Unassembled WGS sequence"/>
</dbReference>